<evidence type="ECO:0000313" key="3">
    <source>
        <dbReference type="Proteomes" id="UP001515683"/>
    </source>
</evidence>
<keyword evidence="1" id="KW-1133">Transmembrane helix</keyword>
<keyword evidence="1" id="KW-0812">Transmembrane</keyword>
<protein>
    <submittedName>
        <fullName evidence="2">Uncharacterized protein</fullName>
    </submittedName>
</protein>
<reference evidence="2 3" key="1">
    <citation type="journal article" date="2019" name="bioRxiv">
        <title>Bacteria contribute to plant secondary compound degradation in a generalist herbivore system.</title>
        <authorList>
            <person name="Francoeur C.B."/>
            <person name="Khadempour L."/>
            <person name="Moreira-Soto R.D."/>
            <person name="Gotting K."/>
            <person name="Book A.J."/>
            <person name="Pinto-Tomas A.A."/>
            <person name="Keefover-Ring K."/>
            <person name="Currie C.R."/>
        </authorList>
    </citation>
    <scope>NUCLEOTIDE SEQUENCE [LARGE SCALE GENOMIC DNA]</scope>
    <source>
        <strain evidence="2">Acro-835</strain>
    </source>
</reference>
<keyword evidence="3" id="KW-1185">Reference proteome</keyword>
<evidence type="ECO:0000313" key="2">
    <source>
        <dbReference type="EMBL" id="NIF20135.1"/>
    </source>
</evidence>
<evidence type="ECO:0000256" key="1">
    <source>
        <dbReference type="SAM" id="Phobius"/>
    </source>
</evidence>
<dbReference type="RefSeq" id="WP_167011963.1">
    <property type="nucleotide sequence ID" value="NZ_VWXF01000001.1"/>
</dbReference>
<sequence>MKNLNDLEKFDIKESTVTFESLIADAPPETSSILKGKNVIILPSHGYEDVYYTGTLDTLDYLNENNITAEVYATDDEYKELGLHAADIWLGTFIIKNFVIPIFCSVVSAYIYDKIKAKKNDKISLKFIVEKKDGKTVSIEYNGKIEKFSEVLNVVKGLSNED</sequence>
<comment type="caution">
    <text evidence="2">The sequence shown here is derived from an EMBL/GenBank/DDBJ whole genome shotgun (WGS) entry which is preliminary data.</text>
</comment>
<keyword evidence="1" id="KW-0472">Membrane</keyword>
<dbReference type="EMBL" id="VWXF01000001">
    <property type="protein sequence ID" value="NIF20135.1"/>
    <property type="molecule type" value="Genomic_DNA"/>
</dbReference>
<feature type="transmembrane region" description="Helical" evidence="1">
    <location>
        <begin position="88"/>
        <end position="112"/>
    </location>
</feature>
<accession>A0ABX0R401</accession>
<organism evidence="2 3">
    <name type="scientific">Candidatus Pantoea multigeneris</name>
    <dbReference type="NCBI Taxonomy" id="2608357"/>
    <lineage>
        <taxon>Bacteria</taxon>
        <taxon>Pseudomonadati</taxon>
        <taxon>Pseudomonadota</taxon>
        <taxon>Gammaproteobacteria</taxon>
        <taxon>Enterobacterales</taxon>
        <taxon>Erwiniaceae</taxon>
        <taxon>Pantoea</taxon>
    </lineage>
</organism>
<dbReference type="Proteomes" id="UP001515683">
    <property type="component" value="Unassembled WGS sequence"/>
</dbReference>
<gene>
    <name evidence="2" type="ORF">F3J40_00685</name>
</gene>
<name>A0ABX0R401_9GAMM</name>
<proteinExistence type="predicted"/>